<dbReference type="RefSeq" id="XP_028129220.1">
    <property type="nucleotide sequence ID" value="XM_028273419.1"/>
</dbReference>
<dbReference type="GO" id="GO:0016616">
    <property type="term" value="F:oxidoreductase activity, acting on the CH-OH group of donors, NAD or NADP as acceptor"/>
    <property type="evidence" value="ECO:0007669"/>
    <property type="project" value="TreeGrafter"/>
</dbReference>
<feature type="compositionally biased region" description="Basic and acidic residues" evidence="3">
    <location>
        <begin position="1099"/>
        <end position="1124"/>
    </location>
</feature>
<dbReference type="PROSITE" id="PS00061">
    <property type="entry name" value="ADH_SHORT"/>
    <property type="match status" value="2"/>
</dbReference>
<reference evidence="4" key="1">
    <citation type="submission" date="2025-08" db="UniProtKB">
        <authorList>
            <consortium name="RefSeq"/>
        </authorList>
    </citation>
    <scope>IDENTIFICATION</scope>
    <source>
        <tissue evidence="4">Whole insect</tissue>
    </source>
</reference>
<dbReference type="Gene3D" id="3.40.50.720">
    <property type="entry name" value="NAD(P)-binding Rossmann-like Domain"/>
    <property type="match status" value="3"/>
</dbReference>
<sequence>MVFDVQGRSAVITGGAQGIGLSIAVELLKSGLKGVVLADIESQLGNEAITKLSNQFGSNKAVFLKTDVTKADQLEAAFKLAVSTFGAVDIVVNNAGMLKDSQWELEIAVNCNAVVQGSLLGIKYMGKNNGHKGGVIVNVASIYGFQEVEAAPVYGATKHFVVGLNKCFGAKYYYDLTGIKFLTMCPGITDTTLVNESAGFTFQGFPNLGKMLSEGLASMPQQTPEYVGQGTVTAITNGEHGSIWVSEGKEPAYELDVPDRRTMRKLVWFRMVFELKDKVSLVTGGAEGIGLAFAKHLLENGVKAVIIVDINAEKGESSADELNSQYGQNKAHFLRVNVTDPEELESAYKYAMTKFGGLDLVINNAGIWRDSQWELEISINAIATARSTFFALKYMGKHNGGRGGVVVNVSSIAGLTPMDIVPVYSGTKHFVIGFTGSFSTPFFNDLTGVSFRVICPGLTHTRLIDIGLENTLEDFPGYKEYVQAGFSTLKGQSQHLSCKILSSKFSNMLFSVNRAKTNKLLYVVTLNNNHNGIWNSPHTSITCKNSSHHYRNYSKEDASPTKGKIAIITGDARGIGLSIAEQLLKAEAEAVVIGDVLTQATENETFWLNEKYGEHKVLFEPTDVTNPKHMEKLFNFTNKRFGNIGIVVNNAGVLSNQNQEQIVDDNIKSLVNGTLLAFQYMSGKGGIIINNASLEALQPMYTSPFYSGASHFIIGFTRSMSHNYFYNATGVKVMAFCPGPRETPMLSDIGIDNNINELMFYNLRNKLEIISTEDFIPMSETVAKGVISMLHDGENGSIWISKNCKFNKIQVPDFKNLTPAEIKTSQKSSTKEILSATAPKSQTRNFSSNTSKTDTPSNPNKSLDCKSSTGGSGGGSQGKSDSQKNTNKSNAKPEGGSQCKSDSKKNTNKGKPNPGGGSQCKSDSQKNINKSKPNPGGGSQCKSDSEKNTKKSTKKVCIKFGDPKKRKIICKKNKHMCEKLKERKKDNNKLPCVLNSCPPASQDKAEAPKCSAANKKQKGSEKKPSKKYKKDKCENLDPCKSKKKKKGEKEKGDKSKDKCENLDPCKSKKKKEGEKEKDDKSKDKCENVDPCKSKKKKKGEKEKDDKSKDKSDTKCKNDSKGTNEKHRRKMCAPETEIWEAKRNYSVCKKSDKCGDNEQQNEKPKVSVDLKPFCSLKESNYQKRVTQFKCDNVCSKADGSNIKWGIKTESTEIVKENCQNQTEKSNLESTANLSSINKTAADTEINPELQKEPIMSTVLSNIKDTGLNSSLNEKSKSQILVDIKSADVPKVTLVNHIDVGETIGLIPTLALATETPENIQISKNVSSKQTSNSKKGESSAADVPQVKIEDKKKTENKKNKTIFVSGEDLKHIVKKLE</sequence>
<dbReference type="Pfam" id="PF00106">
    <property type="entry name" value="adh_short"/>
    <property type="match status" value="3"/>
</dbReference>
<dbReference type="PANTHER" id="PTHR44229">
    <property type="entry name" value="15-HYDROXYPROSTAGLANDIN DEHYDROGENASE [NAD(+)]"/>
    <property type="match status" value="1"/>
</dbReference>
<feature type="compositionally biased region" description="Basic and acidic residues" evidence="3">
    <location>
        <begin position="1031"/>
        <end position="1040"/>
    </location>
</feature>
<dbReference type="PRINTS" id="PR00081">
    <property type="entry name" value="GDHRDH"/>
</dbReference>
<feature type="compositionally biased region" description="Polar residues" evidence="3">
    <location>
        <begin position="823"/>
        <end position="861"/>
    </location>
</feature>
<dbReference type="PRINTS" id="PR00080">
    <property type="entry name" value="SDRFAMILY"/>
</dbReference>
<feature type="compositionally biased region" description="Polar residues" evidence="3">
    <location>
        <begin position="1321"/>
        <end position="1332"/>
    </location>
</feature>
<dbReference type="InterPro" id="IPR036291">
    <property type="entry name" value="NAD(P)-bd_dom_sf"/>
</dbReference>
<dbReference type="SUPFAM" id="SSF51735">
    <property type="entry name" value="NAD(P)-binding Rossmann-fold domains"/>
    <property type="match status" value="3"/>
</dbReference>
<proteinExistence type="inferred from homology"/>
<organism evidence="4">
    <name type="scientific">Diabrotica virgifera virgifera</name>
    <name type="common">western corn rootworm</name>
    <dbReference type="NCBI Taxonomy" id="50390"/>
    <lineage>
        <taxon>Eukaryota</taxon>
        <taxon>Metazoa</taxon>
        <taxon>Ecdysozoa</taxon>
        <taxon>Arthropoda</taxon>
        <taxon>Hexapoda</taxon>
        <taxon>Insecta</taxon>
        <taxon>Pterygota</taxon>
        <taxon>Neoptera</taxon>
        <taxon>Endopterygota</taxon>
        <taxon>Coleoptera</taxon>
        <taxon>Polyphaga</taxon>
        <taxon>Cucujiformia</taxon>
        <taxon>Chrysomeloidea</taxon>
        <taxon>Chrysomelidae</taxon>
        <taxon>Galerucinae</taxon>
        <taxon>Diabroticina</taxon>
        <taxon>Diabroticites</taxon>
        <taxon>Diabrotica</taxon>
    </lineage>
</organism>
<feature type="region of interest" description="Disordered" evidence="3">
    <location>
        <begin position="989"/>
        <end position="1132"/>
    </location>
</feature>
<keyword evidence="2" id="KW-0560">Oxidoreductase</keyword>
<dbReference type="GO" id="GO:0005737">
    <property type="term" value="C:cytoplasm"/>
    <property type="evidence" value="ECO:0007669"/>
    <property type="project" value="TreeGrafter"/>
</dbReference>
<comment type="similarity">
    <text evidence="1">Belongs to the short-chain dehydrogenases/reductases (SDR) family.</text>
</comment>
<evidence type="ECO:0000256" key="1">
    <source>
        <dbReference type="ARBA" id="ARBA00006484"/>
    </source>
</evidence>
<dbReference type="InterPro" id="IPR020904">
    <property type="entry name" value="Sc_DH/Rdtase_CS"/>
</dbReference>
<feature type="compositionally biased region" description="Polar residues" evidence="3">
    <location>
        <begin position="919"/>
        <end position="932"/>
    </location>
</feature>
<evidence type="ECO:0000256" key="3">
    <source>
        <dbReference type="SAM" id="MobiDB-lite"/>
    </source>
</evidence>
<accession>A0A6P7F712</accession>
<feature type="compositionally biased region" description="Basic and acidic residues" evidence="3">
    <location>
        <begin position="1047"/>
        <end position="1092"/>
    </location>
</feature>
<protein>
    <submittedName>
        <fullName evidence="4">Uncharacterized protein LOC114325363</fullName>
    </submittedName>
</protein>
<evidence type="ECO:0000313" key="4">
    <source>
        <dbReference type="RefSeq" id="XP_028129220.1"/>
    </source>
</evidence>
<dbReference type="OrthoDB" id="417891at2759"/>
<dbReference type="FunFam" id="3.40.50.720:FF:000149">
    <property type="entry name" value="15-hydroxyprostaglandin dehydrogenase [NAD(+)]"/>
    <property type="match status" value="1"/>
</dbReference>
<feature type="region of interest" description="Disordered" evidence="3">
    <location>
        <begin position="823"/>
        <end position="958"/>
    </location>
</feature>
<feature type="region of interest" description="Disordered" evidence="3">
    <location>
        <begin position="1321"/>
        <end position="1358"/>
    </location>
</feature>
<dbReference type="PANTHER" id="PTHR44229:SF8">
    <property type="entry name" value="ALCOHOL DEHYDROGENASE-RELATED"/>
    <property type="match status" value="1"/>
</dbReference>
<evidence type="ECO:0000256" key="2">
    <source>
        <dbReference type="ARBA" id="ARBA00023002"/>
    </source>
</evidence>
<dbReference type="InterPro" id="IPR002347">
    <property type="entry name" value="SDR_fam"/>
</dbReference>
<name>A0A6P7F712_DIAVI</name>
<gene>
    <name evidence="4" type="primary">LOC114325363</name>
</gene>
<dbReference type="InParanoid" id="A0A6P7F712"/>
<dbReference type="KEGG" id="dvv:114325363"/>
<feature type="compositionally biased region" description="Basic and acidic residues" evidence="3">
    <location>
        <begin position="1346"/>
        <end position="1357"/>
    </location>
</feature>